<evidence type="ECO:0000313" key="3">
    <source>
        <dbReference type="Proteomes" id="UP000676310"/>
    </source>
</evidence>
<feature type="region of interest" description="Disordered" evidence="1">
    <location>
        <begin position="114"/>
        <end position="143"/>
    </location>
</feature>
<dbReference type="AlphaFoldDB" id="A0A8J2I7V9"/>
<dbReference type="Proteomes" id="UP000676310">
    <property type="component" value="Unassembled WGS sequence"/>
</dbReference>
<protein>
    <recommendedName>
        <fullName evidence="4">BTB domain-containing protein</fullName>
    </recommendedName>
</protein>
<sequence length="306" mass="34158">MAPIEYIIDPDRDTVITLSNPCSTFAPWELEQEGESSVPPDTAQDISAQQDFFEMPVSTISRPRSKKEKMAARRAAQKCINDSDEAPDTASPLEPDLTEQAYEAGVHLFDESTMVEVSSSESHTGVVSEERAPSPSEPQEPVGPEEVSIRYYVSSRHLMLASPMLKRALLKDGFAESRRDGTDGLYHVEASDWDPEAFLIVLRIVHGRNKQVPREVTLEMLAKIAILKDYYNFGQALDPFTDVWIERLAKTPIPAVCCRNVVLWVWVAWVFDIEKQFLEATTTAIQQSTDSFPTLGLPIPEIVSGS</sequence>
<dbReference type="GeneID" id="67022208"/>
<dbReference type="RefSeq" id="XP_043173503.1">
    <property type="nucleotide sequence ID" value="XM_043317568.1"/>
</dbReference>
<keyword evidence="3" id="KW-1185">Reference proteome</keyword>
<dbReference type="EMBL" id="CAJRGZ010000027">
    <property type="protein sequence ID" value="CAG5181981.1"/>
    <property type="molecule type" value="Genomic_DNA"/>
</dbReference>
<reference evidence="2" key="1">
    <citation type="submission" date="2021-05" db="EMBL/GenBank/DDBJ databases">
        <authorList>
            <person name="Stam R."/>
        </authorList>
    </citation>
    <scope>NUCLEOTIDE SEQUENCE</scope>
    <source>
        <strain evidence="2">CS162</strain>
    </source>
</reference>
<feature type="region of interest" description="Disordered" evidence="1">
    <location>
        <begin position="49"/>
        <end position="68"/>
    </location>
</feature>
<feature type="region of interest" description="Disordered" evidence="1">
    <location>
        <begin position="74"/>
        <end position="93"/>
    </location>
</feature>
<organism evidence="2 3">
    <name type="scientific">Alternaria atra</name>
    <dbReference type="NCBI Taxonomy" id="119953"/>
    <lineage>
        <taxon>Eukaryota</taxon>
        <taxon>Fungi</taxon>
        <taxon>Dikarya</taxon>
        <taxon>Ascomycota</taxon>
        <taxon>Pezizomycotina</taxon>
        <taxon>Dothideomycetes</taxon>
        <taxon>Pleosporomycetidae</taxon>
        <taxon>Pleosporales</taxon>
        <taxon>Pleosporineae</taxon>
        <taxon>Pleosporaceae</taxon>
        <taxon>Alternaria</taxon>
        <taxon>Alternaria sect. Ulocladioides</taxon>
    </lineage>
</organism>
<proteinExistence type="predicted"/>
<gene>
    <name evidence="2" type="ORF">ALTATR162_LOCUS9932</name>
</gene>
<name>A0A8J2I7V9_9PLEO</name>
<evidence type="ECO:0008006" key="4">
    <source>
        <dbReference type="Google" id="ProtNLM"/>
    </source>
</evidence>
<evidence type="ECO:0000256" key="1">
    <source>
        <dbReference type="SAM" id="MobiDB-lite"/>
    </source>
</evidence>
<dbReference type="OrthoDB" id="5326346at2759"/>
<evidence type="ECO:0000313" key="2">
    <source>
        <dbReference type="EMBL" id="CAG5181981.1"/>
    </source>
</evidence>
<comment type="caution">
    <text evidence="2">The sequence shown here is derived from an EMBL/GenBank/DDBJ whole genome shotgun (WGS) entry which is preliminary data.</text>
</comment>
<accession>A0A8J2I7V9</accession>